<reference evidence="2 3" key="1">
    <citation type="submission" date="2024-04" db="EMBL/GenBank/DDBJ databases">
        <title>WGS of bacteria from Torrens River.</title>
        <authorList>
            <person name="Wyrsch E.R."/>
            <person name="Drigo B."/>
        </authorList>
    </citation>
    <scope>NUCLEOTIDE SEQUENCE [LARGE SCALE GENOMIC DNA]</scope>
    <source>
        <strain evidence="2 3">TWI391</strain>
    </source>
</reference>
<evidence type="ECO:0000313" key="2">
    <source>
        <dbReference type="EMBL" id="MEN5379158.1"/>
    </source>
</evidence>
<name>A0ABV0BYT6_9SPHI</name>
<dbReference type="InterPro" id="IPR021133">
    <property type="entry name" value="HEAT_type_2"/>
</dbReference>
<dbReference type="Proteomes" id="UP001409291">
    <property type="component" value="Unassembled WGS sequence"/>
</dbReference>
<dbReference type="EMBL" id="JBDJNQ010000009">
    <property type="protein sequence ID" value="MEN5379158.1"/>
    <property type="molecule type" value="Genomic_DNA"/>
</dbReference>
<dbReference type="InterPro" id="IPR016024">
    <property type="entry name" value="ARM-type_fold"/>
</dbReference>
<gene>
    <name evidence="2" type="ORF">ABE541_17980</name>
</gene>
<dbReference type="PROSITE" id="PS50077">
    <property type="entry name" value="HEAT_REPEAT"/>
    <property type="match status" value="1"/>
</dbReference>
<protein>
    <recommendedName>
        <fullName evidence="4">HEAT repeat domain-containing protein</fullName>
    </recommendedName>
</protein>
<feature type="chain" id="PRO_5045963603" description="HEAT repeat domain-containing protein" evidence="1">
    <location>
        <begin position="22"/>
        <end position="741"/>
    </location>
</feature>
<evidence type="ECO:0000313" key="3">
    <source>
        <dbReference type="Proteomes" id="UP001409291"/>
    </source>
</evidence>
<dbReference type="InterPro" id="IPR011989">
    <property type="entry name" value="ARM-like"/>
</dbReference>
<dbReference type="RefSeq" id="WP_346581939.1">
    <property type="nucleotide sequence ID" value="NZ_JBDJNQ010000009.1"/>
</dbReference>
<keyword evidence="1" id="KW-0732">Signal</keyword>
<comment type="caution">
    <text evidence="2">The sequence shown here is derived from an EMBL/GenBank/DDBJ whole genome shotgun (WGS) entry which is preliminary data.</text>
</comment>
<accession>A0ABV0BYT6</accession>
<proteinExistence type="predicted"/>
<sequence>MMNTIKIKKAILLLSSFATVAYSYGQELIRPSVQSKTSFAIVIDSKTFESARAEVMAYRQSIEKDGLGTYIIAHNWQQPEQIRDQLQQLYKGKQALEGTVLIGDIPIVMIRDAQYLTSAFKMNQKIRWDKSSVPSDRYYDDFDLQLDFIKQDTAKGRTHYYYYSLNGTSPQYIEMDIYSARIKPPVEKGEDATQKIKSYLNKLVTLREENNPLTDMVASTGHGYNSNSMNSFAGDVLALKSQFPDLYKPGNSIKFLNFRNADFMKYNLLRELKREGLDFAFMTGHGTATLQLINGYPLASNPQPSMENVGRYLRSKIRAAKEDGRDVEKVKESFKTSLGVSDKWMTNAFEKAVIDSDSVFNDNLDVQIWDVKDAAIQARLVYLNSCLTGSFHLDNYLAGYYPFSDNKNVAAIANSIGVLQDLWPAELMGTLQHGVRIGNWFKHIAYLETHILGDPTFHFTSKRSQEINNAIVSGAKISYWKKLLQENDADLQSLALVYLQKQLPEAEMAQILKNTYFNSPFETTRMQAFALLRNFENEQYFEVLHAAKNDAYEFIRRRAVYDLGEFGGDDFAKDLIAFYVSDPHSERINYRLRTNMTFFNPELLKKEIENQVRQNKSIYNAANLSDQLLKDIDYNSTKVEKMEANIRDKKQTEKERLGEITTLRLYRFHRLVPTVLTLIEDPSESETIRIAALEAMSWFPLSYQREAIFNTCDQLLKDDKVPQAVKDQALKTKHVMKKEKK</sequence>
<keyword evidence="3" id="KW-1185">Reference proteome</keyword>
<dbReference type="SUPFAM" id="SSF48371">
    <property type="entry name" value="ARM repeat"/>
    <property type="match status" value="1"/>
</dbReference>
<organism evidence="2 3">
    <name type="scientific">Sphingobacterium kitahiroshimense</name>
    <dbReference type="NCBI Taxonomy" id="470446"/>
    <lineage>
        <taxon>Bacteria</taxon>
        <taxon>Pseudomonadati</taxon>
        <taxon>Bacteroidota</taxon>
        <taxon>Sphingobacteriia</taxon>
        <taxon>Sphingobacteriales</taxon>
        <taxon>Sphingobacteriaceae</taxon>
        <taxon>Sphingobacterium</taxon>
    </lineage>
</organism>
<dbReference type="Gene3D" id="1.25.10.10">
    <property type="entry name" value="Leucine-rich Repeat Variant"/>
    <property type="match status" value="1"/>
</dbReference>
<evidence type="ECO:0008006" key="4">
    <source>
        <dbReference type="Google" id="ProtNLM"/>
    </source>
</evidence>
<feature type="signal peptide" evidence="1">
    <location>
        <begin position="1"/>
        <end position="21"/>
    </location>
</feature>
<evidence type="ECO:0000256" key="1">
    <source>
        <dbReference type="SAM" id="SignalP"/>
    </source>
</evidence>